<name>A0ABU3U2M4_9FLAO</name>
<proteinExistence type="inferred from homology"/>
<keyword evidence="4" id="KW-1185">Reference proteome</keyword>
<dbReference type="Pfam" id="PF01370">
    <property type="entry name" value="Epimerase"/>
    <property type="match status" value="1"/>
</dbReference>
<comment type="caution">
    <text evidence="3">The sequence shown here is derived from an EMBL/GenBank/DDBJ whole genome shotgun (WGS) entry which is preliminary data.</text>
</comment>
<evidence type="ECO:0000259" key="2">
    <source>
        <dbReference type="Pfam" id="PF01370"/>
    </source>
</evidence>
<evidence type="ECO:0000313" key="3">
    <source>
        <dbReference type="EMBL" id="MDU8884645.1"/>
    </source>
</evidence>
<gene>
    <name evidence="3" type="ORF">RXV94_00635</name>
</gene>
<dbReference type="PANTHER" id="PTHR43000">
    <property type="entry name" value="DTDP-D-GLUCOSE 4,6-DEHYDRATASE-RELATED"/>
    <property type="match status" value="1"/>
</dbReference>
<evidence type="ECO:0000313" key="4">
    <source>
        <dbReference type="Proteomes" id="UP001268651"/>
    </source>
</evidence>
<feature type="domain" description="NAD-dependent epimerase/dehydratase" evidence="2">
    <location>
        <begin position="3"/>
        <end position="242"/>
    </location>
</feature>
<dbReference type="EMBL" id="JAWHTF010000001">
    <property type="protein sequence ID" value="MDU8884645.1"/>
    <property type="molecule type" value="Genomic_DNA"/>
</dbReference>
<dbReference type="InterPro" id="IPR036291">
    <property type="entry name" value="NAD(P)-bd_dom_sf"/>
</dbReference>
<dbReference type="Gene3D" id="3.40.50.720">
    <property type="entry name" value="NAD(P)-binding Rossmann-like Domain"/>
    <property type="match status" value="1"/>
</dbReference>
<evidence type="ECO:0000256" key="1">
    <source>
        <dbReference type="ARBA" id="ARBA00007637"/>
    </source>
</evidence>
<dbReference type="Gene3D" id="3.90.25.10">
    <property type="entry name" value="UDP-galactose 4-epimerase, domain 1"/>
    <property type="match status" value="1"/>
</dbReference>
<reference evidence="3 4" key="1">
    <citation type="submission" date="2023-10" db="EMBL/GenBank/DDBJ databases">
        <title>Marimonas sp. nov. isolated from tidal mud flat.</title>
        <authorList>
            <person name="Jaincy N.J."/>
            <person name="Srinivasan S."/>
            <person name="Lee S.-S."/>
        </authorList>
    </citation>
    <scope>NUCLEOTIDE SEQUENCE [LARGE SCALE GENOMIC DNA]</scope>
    <source>
        <strain evidence="3 4">MJ-SS3</strain>
    </source>
</reference>
<accession>A0ABU3U2M4</accession>
<sequence>MNVLVTGGFGYVGSSLIPILFKNEEIKKIVIYDNLSNNNYDLVLSHLRLLSKVTFVEGSILDNELLKVVFKKHEIHTIVHLAAKTVTPMSDNGFHEFDQINHWGTSILVDAINSVKSVKNIIYLSSFSVYGIYKSKFNENDNPMPYSNYGKSKFLGEKEILLRLPKSINKFILRSGVLYGCTIGYKPNTVLNKFIFEAHFSNKIQIFGDGNQKRSFIHVQRLSETISGVITNTAIKSGVYNILDHSYSVNDLAKILTQIYPNIDLIYMNRDHSMKSIEIESNYNLNSLLNLKQAKNIDYYLKRELSKFSF</sequence>
<dbReference type="CDD" id="cd08946">
    <property type="entry name" value="SDR_e"/>
    <property type="match status" value="1"/>
</dbReference>
<dbReference type="Proteomes" id="UP001268651">
    <property type="component" value="Unassembled WGS sequence"/>
</dbReference>
<organism evidence="3 4">
    <name type="scientific">Gilvirhabdus luticola</name>
    <dbReference type="NCBI Taxonomy" id="3079858"/>
    <lineage>
        <taxon>Bacteria</taxon>
        <taxon>Pseudomonadati</taxon>
        <taxon>Bacteroidota</taxon>
        <taxon>Flavobacteriia</taxon>
        <taxon>Flavobacteriales</taxon>
        <taxon>Flavobacteriaceae</taxon>
        <taxon>Gilvirhabdus</taxon>
    </lineage>
</organism>
<comment type="similarity">
    <text evidence="1">Belongs to the NAD(P)-dependent epimerase/dehydratase family.</text>
</comment>
<dbReference type="RefSeq" id="WP_316660378.1">
    <property type="nucleotide sequence ID" value="NZ_JAWHTF010000001.1"/>
</dbReference>
<dbReference type="SUPFAM" id="SSF51735">
    <property type="entry name" value="NAD(P)-binding Rossmann-fold domains"/>
    <property type="match status" value="1"/>
</dbReference>
<dbReference type="InterPro" id="IPR001509">
    <property type="entry name" value="Epimerase_deHydtase"/>
</dbReference>
<protein>
    <submittedName>
        <fullName evidence="3">SDR family oxidoreductase</fullName>
    </submittedName>
</protein>